<name>A0A9X2WJ64_9GAMM</name>
<keyword evidence="4 16" id="KW-0349">Heme</keyword>
<dbReference type="PROSITE" id="PS50999">
    <property type="entry name" value="COX2_TM"/>
    <property type="match status" value="1"/>
</dbReference>
<evidence type="ECO:0000256" key="8">
    <source>
        <dbReference type="ARBA" id="ARBA00022967"/>
    </source>
</evidence>
<evidence type="ECO:0000313" key="23">
    <source>
        <dbReference type="EMBL" id="MCT7361151.1"/>
    </source>
</evidence>
<feature type="domain" description="Cytochrome oxidase subunit II transmembrane region profile" evidence="21">
    <location>
        <begin position="30"/>
        <end position="125"/>
    </location>
</feature>
<dbReference type="EC" id="7.1.1.9" evidence="18"/>
<protein>
    <recommendedName>
        <fullName evidence="18">Cytochrome c oxidase subunit 2</fullName>
        <ecNumber evidence="18">7.1.1.9</ecNumber>
    </recommendedName>
</protein>
<dbReference type="GO" id="GO:0020037">
    <property type="term" value="F:heme binding"/>
    <property type="evidence" value="ECO:0007669"/>
    <property type="project" value="InterPro"/>
</dbReference>
<keyword evidence="10 19" id="KW-1133">Transmembrane helix</keyword>
<accession>A0A9X2WJ64</accession>
<keyword evidence="9 17" id="KW-0249">Electron transport</keyword>
<organism evidence="23 24">
    <name type="scientific">Thalassolituus pacificus</name>
    <dbReference type="NCBI Taxonomy" id="2975440"/>
    <lineage>
        <taxon>Bacteria</taxon>
        <taxon>Pseudomonadati</taxon>
        <taxon>Pseudomonadota</taxon>
        <taxon>Gammaproteobacteria</taxon>
        <taxon>Oceanospirillales</taxon>
        <taxon>Oceanospirillaceae</taxon>
        <taxon>Thalassolituus</taxon>
    </lineage>
</organism>
<dbReference type="GO" id="GO:0004129">
    <property type="term" value="F:cytochrome-c oxidase activity"/>
    <property type="evidence" value="ECO:0007669"/>
    <property type="project" value="UniProtKB-EC"/>
</dbReference>
<dbReference type="PROSITE" id="PS50857">
    <property type="entry name" value="COX2_CUA"/>
    <property type="match status" value="1"/>
</dbReference>
<evidence type="ECO:0000256" key="19">
    <source>
        <dbReference type="SAM" id="Phobius"/>
    </source>
</evidence>
<comment type="subcellular location">
    <subcellularLocation>
        <location evidence="17">Cell membrane</location>
        <topology evidence="17">Multi-pass membrane protein</topology>
    </subcellularLocation>
    <subcellularLocation>
        <location evidence="1">Membrane</location>
        <topology evidence="1">Multi-pass membrane protein</topology>
    </subcellularLocation>
</comment>
<dbReference type="InterPro" id="IPR014222">
    <property type="entry name" value="Cyt_c_oxidase_su2"/>
</dbReference>
<evidence type="ECO:0000256" key="11">
    <source>
        <dbReference type="ARBA" id="ARBA00023004"/>
    </source>
</evidence>
<dbReference type="PRINTS" id="PR01166">
    <property type="entry name" value="CYCOXIDASEII"/>
</dbReference>
<evidence type="ECO:0000256" key="10">
    <source>
        <dbReference type="ARBA" id="ARBA00022989"/>
    </source>
</evidence>
<comment type="similarity">
    <text evidence="2 17">Belongs to the cytochrome c oxidase subunit 2 family.</text>
</comment>
<dbReference type="SUPFAM" id="SSF49503">
    <property type="entry name" value="Cupredoxins"/>
    <property type="match status" value="1"/>
</dbReference>
<dbReference type="InterPro" id="IPR009056">
    <property type="entry name" value="Cyt_c-like_dom"/>
</dbReference>
<comment type="catalytic activity">
    <reaction evidence="15 18">
        <text>4 Fe(II)-[cytochrome c] + O2 + 8 H(+)(in) = 4 Fe(III)-[cytochrome c] + 2 H2O + 4 H(+)(out)</text>
        <dbReference type="Rhea" id="RHEA:11436"/>
        <dbReference type="Rhea" id="RHEA-COMP:10350"/>
        <dbReference type="Rhea" id="RHEA-COMP:14399"/>
        <dbReference type="ChEBI" id="CHEBI:15377"/>
        <dbReference type="ChEBI" id="CHEBI:15378"/>
        <dbReference type="ChEBI" id="CHEBI:15379"/>
        <dbReference type="ChEBI" id="CHEBI:29033"/>
        <dbReference type="ChEBI" id="CHEBI:29034"/>
        <dbReference type="EC" id="7.1.1.9"/>
    </reaction>
</comment>
<dbReference type="Pfam" id="PF13442">
    <property type="entry name" value="Cytochrome_CBB3"/>
    <property type="match status" value="1"/>
</dbReference>
<dbReference type="GO" id="GO:0042773">
    <property type="term" value="P:ATP synthesis coupled electron transport"/>
    <property type="evidence" value="ECO:0007669"/>
    <property type="project" value="TreeGrafter"/>
</dbReference>
<dbReference type="InterPro" id="IPR036257">
    <property type="entry name" value="Cyt_c_oxidase_su2_TM_sf"/>
</dbReference>
<dbReference type="AlphaFoldDB" id="A0A9X2WJ64"/>
<feature type="domain" description="Cytochrome c" evidence="22">
    <location>
        <begin position="283"/>
        <end position="365"/>
    </location>
</feature>
<evidence type="ECO:0000256" key="16">
    <source>
        <dbReference type="PROSITE-ProRule" id="PRU00433"/>
    </source>
</evidence>
<dbReference type="InterPro" id="IPR008972">
    <property type="entry name" value="Cupredoxin"/>
</dbReference>
<dbReference type="PROSITE" id="PS51007">
    <property type="entry name" value="CYTC"/>
    <property type="match status" value="1"/>
</dbReference>
<evidence type="ECO:0000256" key="4">
    <source>
        <dbReference type="ARBA" id="ARBA00022617"/>
    </source>
</evidence>
<comment type="cofactor">
    <cofactor evidence="18">
        <name>Cu cation</name>
        <dbReference type="ChEBI" id="CHEBI:23378"/>
    </cofactor>
    <text evidence="18">Binds a copper A center.</text>
</comment>
<evidence type="ECO:0000256" key="17">
    <source>
        <dbReference type="RuleBase" id="RU000456"/>
    </source>
</evidence>
<evidence type="ECO:0000259" key="20">
    <source>
        <dbReference type="PROSITE" id="PS50857"/>
    </source>
</evidence>
<dbReference type="PROSITE" id="PS00078">
    <property type="entry name" value="COX2"/>
    <property type="match status" value="1"/>
</dbReference>
<keyword evidence="12 18" id="KW-0186">Copper</keyword>
<evidence type="ECO:0000256" key="1">
    <source>
        <dbReference type="ARBA" id="ARBA00004141"/>
    </source>
</evidence>
<dbReference type="Proteomes" id="UP001147830">
    <property type="component" value="Unassembled WGS sequence"/>
</dbReference>
<dbReference type="InterPro" id="IPR036909">
    <property type="entry name" value="Cyt_c-like_dom_sf"/>
</dbReference>
<evidence type="ECO:0000256" key="13">
    <source>
        <dbReference type="ARBA" id="ARBA00023136"/>
    </source>
</evidence>
<dbReference type="NCBIfam" id="TIGR02866">
    <property type="entry name" value="CoxB"/>
    <property type="match status" value="1"/>
</dbReference>
<evidence type="ECO:0000259" key="22">
    <source>
        <dbReference type="PROSITE" id="PS51007"/>
    </source>
</evidence>
<evidence type="ECO:0000256" key="18">
    <source>
        <dbReference type="RuleBase" id="RU004024"/>
    </source>
</evidence>
<dbReference type="InterPro" id="IPR001505">
    <property type="entry name" value="Copper_CuA"/>
</dbReference>
<evidence type="ECO:0000256" key="9">
    <source>
        <dbReference type="ARBA" id="ARBA00022982"/>
    </source>
</evidence>
<dbReference type="InterPro" id="IPR011759">
    <property type="entry name" value="Cyt_c_oxidase_su2_TM_dom"/>
</dbReference>
<keyword evidence="24" id="KW-1185">Reference proteome</keyword>
<evidence type="ECO:0000256" key="6">
    <source>
        <dbReference type="ARBA" id="ARBA00022692"/>
    </source>
</evidence>
<keyword evidence="5 17" id="KW-0679">Respiratory chain</keyword>
<evidence type="ECO:0000256" key="14">
    <source>
        <dbReference type="ARBA" id="ARBA00024688"/>
    </source>
</evidence>
<dbReference type="InterPro" id="IPR002429">
    <property type="entry name" value="CcO_II-like_C"/>
</dbReference>
<comment type="function">
    <text evidence="14 18">Subunits I and II form the functional core of the enzyme complex. Electrons originating in cytochrome c are transferred via heme a and Cu(A) to the binuclear center formed by heme a3 and Cu(B).</text>
</comment>
<dbReference type="InterPro" id="IPR045187">
    <property type="entry name" value="CcO_II"/>
</dbReference>
<evidence type="ECO:0000256" key="15">
    <source>
        <dbReference type="ARBA" id="ARBA00047816"/>
    </source>
</evidence>
<dbReference type="GO" id="GO:0005507">
    <property type="term" value="F:copper ion binding"/>
    <property type="evidence" value="ECO:0007669"/>
    <property type="project" value="InterPro"/>
</dbReference>
<feature type="transmembrane region" description="Helical" evidence="19">
    <location>
        <begin position="97"/>
        <end position="116"/>
    </location>
</feature>
<dbReference type="RefSeq" id="WP_260977977.1">
    <property type="nucleotide sequence ID" value="NZ_JAOANI010000032.1"/>
</dbReference>
<proteinExistence type="inferred from homology"/>
<evidence type="ECO:0000256" key="12">
    <source>
        <dbReference type="ARBA" id="ARBA00023008"/>
    </source>
</evidence>
<keyword evidence="7 16" id="KW-0479">Metal-binding</keyword>
<gene>
    <name evidence="23" type="primary">coxB</name>
    <name evidence="23" type="ORF">NYR02_19190</name>
</gene>
<dbReference type="Gene3D" id="2.60.40.420">
    <property type="entry name" value="Cupredoxins - blue copper proteins"/>
    <property type="match status" value="1"/>
</dbReference>
<evidence type="ECO:0000256" key="2">
    <source>
        <dbReference type="ARBA" id="ARBA00007866"/>
    </source>
</evidence>
<reference evidence="23" key="1">
    <citation type="journal article" date="2022" name="Front. Microbiol.">
        <title>Genome-based taxonomic rearrangement of Oceanobacter-related bacteria including the description of Thalassolituus hydrocarbonoclasticus sp. nov. and Thalassolituus pacificus sp. nov. and emended description of the genus Thalassolituus.</title>
        <authorList>
            <person name="Dong C."/>
            <person name="Wei L."/>
            <person name="Wang J."/>
            <person name="Lai Q."/>
            <person name="Huang Z."/>
            <person name="Shao Z."/>
        </authorList>
    </citation>
    <scope>NUCLEOTIDE SEQUENCE</scope>
    <source>
        <strain evidence="23">59MF3M-4</strain>
    </source>
</reference>
<dbReference type="SUPFAM" id="SSF46626">
    <property type="entry name" value="Cytochrome c"/>
    <property type="match status" value="1"/>
</dbReference>
<dbReference type="Pfam" id="PF00116">
    <property type="entry name" value="COX2"/>
    <property type="match status" value="1"/>
</dbReference>
<evidence type="ECO:0000256" key="3">
    <source>
        <dbReference type="ARBA" id="ARBA00022448"/>
    </source>
</evidence>
<sequence>MTGAWLNRILHAVLWISVVFFSHPLLAKNLYGDSSLNLPVGVTHMSREVYSLHMIIFWICVVIAVVVFGVMFWSLVRYRKSKGARAAHFHENTWVELLWTAIPLIILVLMAIPATATLQKIYDTSEAEMDVMITGHQWRWHYEYLGQDVSFFSNLSTPPEQISGAEQKGENYLLEVDQPLVLPVDTKVRLLLTSNDVIHSWWVPQLAVKKDAIPGFVNENWTKIDEPGIYRGQCTELCGRLHGFMPITVKAVSKEDYQLWLSEQKQQAAEKAAGNEREWALADLMTQGESVYNTYCAACHMVNGQGIPPAFPALAGSLVASTAEGRATHIERVLYGKSGTAMAAFGSTLSAADIAAVITYERNAFGNNTGDIIQPAEIKKQLKPTE</sequence>
<dbReference type="PANTHER" id="PTHR22888:SF9">
    <property type="entry name" value="CYTOCHROME C OXIDASE SUBUNIT 2"/>
    <property type="match status" value="1"/>
</dbReference>
<keyword evidence="8" id="KW-1278">Translocase</keyword>
<feature type="domain" description="Cytochrome oxidase subunit II copper A binding" evidence="20">
    <location>
        <begin position="126"/>
        <end position="263"/>
    </location>
</feature>
<dbReference type="GO" id="GO:0016491">
    <property type="term" value="F:oxidoreductase activity"/>
    <property type="evidence" value="ECO:0007669"/>
    <property type="project" value="InterPro"/>
</dbReference>
<evidence type="ECO:0000256" key="5">
    <source>
        <dbReference type="ARBA" id="ARBA00022660"/>
    </source>
</evidence>
<keyword evidence="11 16" id="KW-0408">Iron</keyword>
<dbReference type="EMBL" id="JAOANI010000032">
    <property type="protein sequence ID" value="MCT7361151.1"/>
    <property type="molecule type" value="Genomic_DNA"/>
</dbReference>
<reference evidence="23" key="2">
    <citation type="submission" date="2022-08" db="EMBL/GenBank/DDBJ databases">
        <authorList>
            <person name="Dong C."/>
        </authorList>
    </citation>
    <scope>NUCLEOTIDE SEQUENCE</scope>
    <source>
        <strain evidence="23">59MF3M-4</strain>
    </source>
</reference>
<comment type="caution">
    <text evidence="23">The sequence shown here is derived from an EMBL/GenBank/DDBJ whole genome shotgun (WGS) entry which is preliminary data.</text>
</comment>
<feature type="transmembrane region" description="Helical" evidence="19">
    <location>
        <begin position="51"/>
        <end position="76"/>
    </location>
</feature>
<keyword evidence="6 17" id="KW-0812">Transmembrane</keyword>
<keyword evidence="13 19" id="KW-0472">Membrane</keyword>
<dbReference type="Pfam" id="PF02790">
    <property type="entry name" value="COX2_TM"/>
    <property type="match status" value="1"/>
</dbReference>
<evidence type="ECO:0000259" key="21">
    <source>
        <dbReference type="PROSITE" id="PS50999"/>
    </source>
</evidence>
<dbReference type="PANTHER" id="PTHR22888">
    <property type="entry name" value="CYTOCHROME C OXIDASE, SUBUNIT II"/>
    <property type="match status" value="1"/>
</dbReference>
<dbReference type="SUPFAM" id="SSF81464">
    <property type="entry name" value="Cytochrome c oxidase subunit II-like, transmembrane region"/>
    <property type="match status" value="1"/>
</dbReference>
<dbReference type="Gene3D" id="1.10.760.10">
    <property type="entry name" value="Cytochrome c-like domain"/>
    <property type="match status" value="1"/>
</dbReference>
<dbReference type="GO" id="GO:0005886">
    <property type="term" value="C:plasma membrane"/>
    <property type="evidence" value="ECO:0007669"/>
    <property type="project" value="UniProtKB-SubCell"/>
</dbReference>
<dbReference type="Gene3D" id="1.10.287.90">
    <property type="match status" value="1"/>
</dbReference>
<evidence type="ECO:0000256" key="7">
    <source>
        <dbReference type="ARBA" id="ARBA00022723"/>
    </source>
</evidence>
<keyword evidence="3 17" id="KW-0813">Transport</keyword>
<evidence type="ECO:0000313" key="24">
    <source>
        <dbReference type="Proteomes" id="UP001147830"/>
    </source>
</evidence>